<keyword evidence="2 4" id="KW-0689">Ribosomal protein</keyword>
<evidence type="ECO:0000313" key="6">
    <source>
        <dbReference type="Proteomes" id="UP000267841"/>
    </source>
</evidence>
<dbReference type="PRINTS" id="PR01249">
    <property type="entry name" value="RIBOSOMALL31"/>
</dbReference>
<dbReference type="InterPro" id="IPR034704">
    <property type="entry name" value="Ribosomal_bL28/bL31-like_sf"/>
</dbReference>
<protein>
    <recommendedName>
        <fullName evidence="4">50S ribosomal protein L31</fullName>
    </recommendedName>
</protein>
<dbReference type="GO" id="GO:0003735">
    <property type="term" value="F:structural constituent of ribosome"/>
    <property type="evidence" value="ECO:0007669"/>
    <property type="project" value="InterPro"/>
</dbReference>
<evidence type="ECO:0000256" key="2">
    <source>
        <dbReference type="ARBA" id="ARBA00022980"/>
    </source>
</evidence>
<dbReference type="InterPro" id="IPR002150">
    <property type="entry name" value="Ribosomal_bL31"/>
</dbReference>
<dbReference type="OrthoDB" id="9803251at2"/>
<dbReference type="Gene3D" id="4.10.80.400">
    <property type="match status" value="1"/>
</dbReference>
<evidence type="ECO:0000256" key="1">
    <source>
        <dbReference type="ARBA" id="ARBA00011838"/>
    </source>
</evidence>
<evidence type="ECO:0000256" key="4">
    <source>
        <dbReference type="RuleBase" id="RU000564"/>
    </source>
</evidence>
<dbReference type="EMBL" id="RCCJ01000001">
    <property type="protein sequence ID" value="RLJ71174.1"/>
    <property type="molecule type" value="Genomic_DNA"/>
</dbReference>
<dbReference type="SUPFAM" id="SSF143800">
    <property type="entry name" value="L28p-like"/>
    <property type="match status" value="1"/>
</dbReference>
<dbReference type="PANTHER" id="PTHR33280">
    <property type="entry name" value="50S RIBOSOMAL PROTEIN L31, CHLOROPLASTIC"/>
    <property type="match status" value="1"/>
</dbReference>
<comment type="caution">
    <text evidence="5">The sequence shown here is derived from an EMBL/GenBank/DDBJ whole genome shotgun (WGS) entry which is preliminary data.</text>
</comment>
<dbReference type="GO" id="GO:0005840">
    <property type="term" value="C:ribosome"/>
    <property type="evidence" value="ECO:0007669"/>
    <property type="project" value="UniProtKB-KW"/>
</dbReference>
<dbReference type="PANTHER" id="PTHR33280:SF1">
    <property type="entry name" value="LARGE RIBOSOMAL SUBUNIT PROTEIN BL31C"/>
    <property type="match status" value="1"/>
</dbReference>
<dbReference type="RefSeq" id="WP_121012140.1">
    <property type="nucleotide sequence ID" value="NZ_RCCJ01000001.1"/>
</dbReference>
<dbReference type="Pfam" id="PF01197">
    <property type="entry name" value="Ribosomal_L31"/>
    <property type="match status" value="1"/>
</dbReference>
<dbReference type="GO" id="GO:1990904">
    <property type="term" value="C:ribonucleoprotein complex"/>
    <property type="evidence" value="ECO:0007669"/>
    <property type="project" value="UniProtKB-KW"/>
</dbReference>
<dbReference type="NCBIfam" id="NF000612">
    <property type="entry name" value="PRK00019.1"/>
    <property type="match status" value="1"/>
</dbReference>
<reference evidence="5 6" key="1">
    <citation type="submission" date="2018-10" db="EMBL/GenBank/DDBJ databases">
        <title>Genomic Encyclopedia of Archaeal and Bacterial Type Strains, Phase II (KMG-II): from individual species to whole genera.</title>
        <authorList>
            <person name="Goeker M."/>
        </authorList>
    </citation>
    <scope>NUCLEOTIDE SEQUENCE [LARGE SCALE GENOMIC DNA]</scope>
    <source>
        <strain evidence="5 6">DSM 16510</strain>
    </source>
</reference>
<dbReference type="AlphaFoldDB" id="A0A497XSA9"/>
<organism evidence="5 6">
    <name type="scientific">Hydrogenivirga caldilitoris</name>
    <dbReference type="NCBI Taxonomy" id="246264"/>
    <lineage>
        <taxon>Bacteria</taxon>
        <taxon>Pseudomonadati</taxon>
        <taxon>Aquificota</taxon>
        <taxon>Aquificia</taxon>
        <taxon>Aquificales</taxon>
        <taxon>Aquificaceae</taxon>
        <taxon>Hydrogenivirga</taxon>
    </lineage>
</organism>
<dbReference type="GO" id="GO:0006412">
    <property type="term" value="P:translation"/>
    <property type="evidence" value="ECO:0007669"/>
    <property type="project" value="InterPro"/>
</dbReference>
<evidence type="ECO:0000313" key="5">
    <source>
        <dbReference type="EMBL" id="RLJ71174.1"/>
    </source>
</evidence>
<name>A0A497XSA9_9AQUI</name>
<gene>
    <name evidence="5" type="ORF">BCF55_1472</name>
</gene>
<accession>A0A497XSA9</accession>
<proteinExistence type="inferred from homology"/>
<comment type="subunit">
    <text evidence="1">Part of the 50S ribosomal subunit.</text>
</comment>
<keyword evidence="6" id="KW-1185">Reference proteome</keyword>
<evidence type="ECO:0000256" key="3">
    <source>
        <dbReference type="ARBA" id="ARBA00023274"/>
    </source>
</evidence>
<dbReference type="Proteomes" id="UP000267841">
    <property type="component" value="Unassembled WGS sequence"/>
</dbReference>
<keyword evidence="3 4" id="KW-0687">Ribonucleoprotein</keyword>
<dbReference type="NCBIfam" id="TIGR00105">
    <property type="entry name" value="L31"/>
    <property type="match status" value="1"/>
</dbReference>
<comment type="similarity">
    <text evidence="4">Belongs to the bacterial ribosomal protein bL31 family.</text>
</comment>
<sequence length="66" mass="7337">MKRDIHPELQPTTFVCGCGNTFTLLSTKGGTIHVEVCNQCHPFYTGKLRLKPMFLELASPGEKKEG</sequence>